<gene>
    <name evidence="2" type="ORF">J2N86_08405</name>
</gene>
<evidence type="ECO:0000313" key="3">
    <source>
        <dbReference type="Proteomes" id="UP001057474"/>
    </source>
</evidence>
<reference evidence="2" key="1">
    <citation type="submission" date="2021-03" db="EMBL/GenBank/DDBJ databases">
        <title>Legionella lytica PCM 2298.</title>
        <authorList>
            <person name="Koper P."/>
        </authorList>
    </citation>
    <scope>NUCLEOTIDE SEQUENCE</scope>
    <source>
        <strain evidence="2">PCM 2298</strain>
    </source>
</reference>
<dbReference type="Proteomes" id="UP001057474">
    <property type="component" value="Chromosome"/>
</dbReference>
<organism evidence="2 3">
    <name type="scientific">Legionella lytica</name>
    <dbReference type="NCBI Taxonomy" id="96232"/>
    <lineage>
        <taxon>Bacteria</taxon>
        <taxon>Pseudomonadati</taxon>
        <taxon>Pseudomonadota</taxon>
        <taxon>Gammaproteobacteria</taxon>
        <taxon>Legionellales</taxon>
        <taxon>Legionellaceae</taxon>
        <taxon>Legionella</taxon>
    </lineage>
</organism>
<keyword evidence="3" id="KW-1185">Reference proteome</keyword>
<dbReference type="RefSeq" id="WP_252578942.1">
    <property type="nucleotide sequence ID" value="NZ_CP071527.1"/>
</dbReference>
<dbReference type="InterPro" id="IPR011009">
    <property type="entry name" value="Kinase-like_dom_sf"/>
</dbReference>
<name>A0ABY4Y577_9GAMM</name>
<evidence type="ECO:0000259" key="1">
    <source>
        <dbReference type="Pfam" id="PF01636"/>
    </source>
</evidence>
<sequence>MLTSEDIKQLNDFFNLTIAADTVQKISGGDVNETYLIESADKKFIVKTIHDDAYTKDYNVTLNELISSITFSEHIAQQFLETENASSALFVKQDCVLKTPSGLFTVYPFSPGSIKENEAISLVMTKKIAQFLSLLHQTEPAFNYSFAKEKIKIFKNIGQEIINLSLWAKIKKCSHEAFLFPKLNQIATYLLTNRATFLNAINQLEGTIICHNDLKPKNVLWEDERRFKIIDWETTGLFDPYADYLDTLLAWCTHYNGKEITLHQEKLQTFVSTYPLVSHAELQRNLPVIFIKWYFWLAFCSKKMVDNPKQWRHYYWHLCYSVNFIIFLINHEFFKKL</sequence>
<dbReference type="SUPFAM" id="SSF56112">
    <property type="entry name" value="Protein kinase-like (PK-like)"/>
    <property type="match status" value="1"/>
</dbReference>
<evidence type="ECO:0000313" key="2">
    <source>
        <dbReference type="EMBL" id="USQ12730.1"/>
    </source>
</evidence>
<dbReference type="Pfam" id="PF01636">
    <property type="entry name" value="APH"/>
    <property type="match status" value="1"/>
</dbReference>
<dbReference type="Gene3D" id="3.90.1200.10">
    <property type="match status" value="1"/>
</dbReference>
<accession>A0ABY4Y577</accession>
<feature type="domain" description="Aminoglycoside phosphotransferase" evidence="1">
    <location>
        <begin position="22"/>
        <end position="255"/>
    </location>
</feature>
<dbReference type="InterPro" id="IPR002575">
    <property type="entry name" value="Aminoglycoside_PTrfase"/>
</dbReference>
<dbReference type="EMBL" id="CP071527">
    <property type="protein sequence ID" value="USQ12730.1"/>
    <property type="molecule type" value="Genomic_DNA"/>
</dbReference>
<protein>
    <submittedName>
        <fullName evidence="2">Aminoglycoside phosphotransferase family protein</fullName>
    </submittedName>
</protein>
<proteinExistence type="predicted"/>